<dbReference type="InterPro" id="IPR044925">
    <property type="entry name" value="His-Me_finger_sf"/>
</dbReference>
<dbReference type="GO" id="GO:0046872">
    <property type="term" value="F:metal ion binding"/>
    <property type="evidence" value="ECO:0007669"/>
    <property type="project" value="UniProtKB-KW"/>
</dbReference>
<dbReference type="OrthoDB" id="9811262at2"/>
<evidence type="ECO:0000256" key="5">
    <source>
        <dbReference type="ARBA" id="ARBA00022759"/>
    </source>
</evidence>
<dbReference type="PANTHER" id="PTHR13966:SF5">
    <property type="entry name" value="ENDONUCLEASE G, MITOCHONDRIAL"/>
    <property type="match status" value="1"/>
</dbReference>
<dbReference type="InterPro" id="IPR040255">
    <property type="entry name" value="Non-specific_endonuclease"/>
</dbReference>
<keyword evidence="6 10" id="KW-0378">Hydrolase</keyword>
<evidence type="ECO:0000259" key="12">
    <source>
        <dbReference type="SMART" id="SM00892"/>
    </source>
</evidence>
<evidence type="ECO:0000256" key="8">
    <source>
        <dbReference type="PIRSR" id="PIRSR640255-1"/>
    </source>
</evidence>
<proteinExistence type="inferred from homology"/>
<dbReference type="GO" id="GO:0003676">
    <property type="term" value="F:nucleic acid binding"/>
    <property type="evidence" value="ECO:0007669"/>
    <property type="project" value="InterPro"/>
</dbReference>
<protein>
    <recommendedName>
        <fullName evidence="10">Endonuclease</fullName>
        <ecNumber evidence="10">3.1.30.-</ecNumber>
    </recommendedName>
</protein>
<dbReference type="PANTHER" id="PTHR13966">
    <property type="entry name" value="ENDONUCLEASE RELATED"/>
    <property type="match status" value="1"/>
</dbReference>
<feature type="domain" description="DNA/RNA non-specific endonuclease/pyrophosphatase/phosphodiesterase" evidence="12">
    <location>
        <begin position="59"/>
        <end position="252"/>
    </location>
</feature>
<feature type="domain" description="ENPP1-3/EXOG-like endonuclease/phosphodiesterase" evidence="11">
    <location>
        <begin position="60"/>
        <end position="252"/>
    </location>
</feature>
<evidence type="ECO:0000313" key="14">
    <source>
        <dbReference type="Proteomes" id="UP000289238"/>
    </source>
</evidence>
<name>A0A4Q0P861_9FLAO</name>
<evidence type="ECO:0000256" key="7">
    <source>
        <dbReference type="ARBA" id="ARBA00022842"/>
    </source>
</evidence>
<dbReference type="InterPro" id="IPR020821">
    <property type="entry name" value="ENPP1-3/EXOG-like_nuc-like"/>
</dbReference>
<feature type="active site" description="Proton acceptor" evidence="8">
    <location>
        <position position="121"/>
    </location>
</feature>
<evidence type="ECO:0000256" key="10">
    <source>
        <dbReference type="RuleBase" id="RU366055"/>
    </source>
</evidence>
<dbReference type="Gene3D" id="3.40.570.10">
    <property type="entry name" value="Extracellular Endonuclease, subunit A"/>
    <property type="match status" value="1"/>
</dbReference>
<dbReference type="AlphaFoldDB" id="A0A4Q0P861"/>
<evidence type="ECO:0000256" key="4">
    <source>
        <dbReference type="ARBA" id="ARBA00022723"/>
    </source>
</evidence>
<gene>
    <name evidence="13" type="ORF">DSM00_1941</name>
</gene>
<dbReference type="SMART" id="SM00892">
    <property type="entry name" value="Endonuclease_NS"/>
    <property type="match status" value="1"/>
</dbReference>
<keyword evidence="7" id="KW-0460">Magnesium</keyword>
<dbReference type="InterPro" id="IPR001604">
    <property type="entry name" value="Endo_G_ENPP1-like_dom"/>
</dbReference>
<evidence type="ECO:0000313" key="13">
    <source>
        <dbReference type="EMBL" id="RXG22837.1"/>
    </source>
</evidence>
<dbReference type="EMBL" id="QOVM01000003">
    <property type="protein sequence ID" value="RXG22837.1"/>
    <property type="molecule type" value="Genomic_DNA"/>
</dbReference>
<evidence type="ECO:0000256" key="9">
    <source>
        <dbReference type="PIRSR" id="PIRSR640255-2"/>
    </source>
</evidence>
<evidence type="ECO:0000256" key="6">
    <source>
        <dbReference type="ARBA" id="ARBA00022801"/>
    </source>
</evidence>
<organism evidence="13 14">
    <name type="scientific">Leeuwenhoekiella aequorea</name>
    <dbReference type="NCBI Taxonomy" id="283736"/>
    <lineage>
        <taxon>Bacteria</taxon>
        <taxon>Pseudomonadati</taxon>
        <taxon>Bacteroidota</taxon>
        <taxon>Flavobacteriia</taxon>
        <taxon>Flavobacteriales</taxon>
        <taxon>Flavobacteriaceae</taxon>
        <taxon>Leeuwenhoekiella</taxon>
    </lineage>
</organism>
<dbReference type="PROSITE" id="PS01070">
    <property type="entry name" value="NUCLEASE_NON_SPEC"/>
    <property type="match status" value="1"/>
</dbReference>
<evidence type="ECO:0000256" key="3">
    <source>
        <dbReference type="ARBA" id="ARBA00022722"/>
    </source>
</evidence>
<dbReference type="GO" id="GO:0016787">
    <property type="term" value="F:hydrolase activity"/>
    <property type="evidence" value="ECO:0007669"/>
    <property type="project" value="UniProtKB-KW"/>
</dbReference>
<keyword evidence="4 9" id="KW-0479">Metal-binding</keyword>
<dbReference type="Proteomes" id="UP000289238">
    <property type="component" value="Unassembled WGS sequence"/>
</dbReference>
<dbReference type="GO" id="GO:0004519">
    <property type="term" value="F:endonuclease activity"/>
    <property type="evidence" value="ECO:0007669"/>
    <property type="project" value="UniProtKB-UniRule"/>
</dbReference>
<sequence>MQRKYTYPLLMMLAIAAIYVGEQYLEKREQQTLVNTGRTIKTDRLDFYLPSSSESTTVHHNYYSLDYNEEAEQASWVAYTLSKEQLNTIEVSRPYFDIDAAVSTGAADWRNYKNSGYDRGHLCAAGDRKFSTQAYNETFLTSNISPQLHDFNSGIWNRLENQVRNWVHNYNEVTIISAGVLTNPIDKIGEEQVYVPSSFYKILIRKTNAGYTCLAFLIPHQATNKNLIEFVVSVDKIEAITGIDFFPKLEDNLENAIEKNTNLKAWSF</sequence>
<keyword evidence="14" id="KW-1185">Reference proteome</keyword>
<dbReference type="RefSeq" id="WP_128757785.1">
    <property type="nucleotide sequence ID" value="NZ_QOVM01000003.1"/>
</dbReference>
<comment type="similarity">
    <text evidence="2 10">Belongs to the DNA/RNA non-specific endonuclease family.</text>
</comment>
<dbReference type="SUPFAM" id="SSF54060">
    <property type="entry name" value="His-Me finger endonucleases"/>
    <property type="match status" value="1"/>
</dbReference>
<comment type="cofactor">
    <cofactor evidence="1 10">
        <name>Mg(2+)</name>
        <dbReference type="ChEBI" id="CHEBI:18420"/>
    </cofactor>
</comment>
<evidence type="ECO:0000259" key="11">
    <source>
        <dbReference type="SMART" id="SM00477"/>
    </source>
</evidence>
<dbReference type="InterPro" id="IPR018524">
    <property type="entry name" value="DNA/RNA_endonuclease_AS"/>
</dbReference>
<evidence type="ECO:0000256" key="1">
    <source>
        <dbReference type="ARBA" id="ARBA00001946"/>
    </source>
</evidence>
<dbReference type="CDD" id="cd00091">
    <property type="entry name" value="NUC"/>
    <property type="match status" value="1"/>
</dbReference>
<dbReference type="InterPro" id="IPR044929">
    <property type="entry name" value="DNA/RNA_non-sp_Endonuclease_sf"/>
</dbReference>
<dbReference type="SMART" id="SM00477">
    <property type="entry name" value="NUC"/>
    <property type="match status" value="1"/>
</dbReference>
<feature type="binding site" evidence="9">
    <location>
        <position position="152"/>
    </location>
    <ligand>
        <name>Mg(2+)</name>
        <dbReference type="ChEBI" id="CHEBI:18420"/>
        <note>catalytic</note>
    </ligand>
</feature>
<dbReference type="EC" id="3.1.30.-" evidence="10"/>
<dbReference type="Pfam" id="PF01223">
    <property type="entry name" value="Endonuclease_NS"/>
    <property type="match status" value="1"/>
</dbReference>
<comment type="caution">
    <text evidence="13">The sequence shown here is derived from an EMBL/GenBank/DDBJ whole genome shotgun (WGS) entry which is preliminary data.</text>
</comment>
<evidence type="ECO:0000256" key="2">
    <source>
        <dbReference type="ARBA" id="ARBA00010052"/>
    </source>
</evidence>
<accession>A0A4Q0P861</accession>
<reference evidence="13 14" key="1">
    <citation type="submission" date="2018-07" db="EMBL/GenBank/DDBJ databases">
        <title>Leeuwenhoekiella genomics.</title>
        <authorList>
            <person name="Tahon G."/>
            <person name="Willems A."/>
        </authorList>
    </citation>
    <scope>NUCLEOTIDE SEQUENCE [LARGE SCALE GENOMIC DNA]</scope>
    <source>
        <strain evidence="13 14">LMG 22550</strain>
    </source>
</reference>
<keyword evidence="3 10" id="KW-0540">Nuclease</keyword>
<keyword evidence="5 10" id="KW-0255">Endonuclease</keyword>